<dbReference type="Pfam" id="PF10539">
    <property type="entry name" value="Dev_Cell_Death"/>
    <property type="match status" value="1"/>
</dbReference>
<dbReference type="Gene3D" id="2.120.10.80">
    <property type="entry name" value="Kelch-type beta propeller"/>
    <property type="match status" value="2"/>
</dbReference>
<dbReference type="SMART" id="SM00767">
    <property type="entry name" value="DCD"/>
    <property type="match status" value="1"/>
</dbReference>
<dbReference type="InterPro" id="IPR006652">
    <property type="entry name" value="Kelch_1"/>
</dbReference>
<dbReference type="InterPro" id="IPR011043">
    <property type="entry name" value="Gal_Oxase/kelch_b-propeller"/>
</dbReference>
<dbReference type="PROSITE" id="PS51222">
    <property type="entry name" value="DCD"/>
    <property type="match status" value="1"/>
</dbReference>
<evidence type="ECO:0000313" key="4">
    <source>
        <dbReference type="EMBL" id="KAI5082740.1"/>
    </source>
</evidence>
<dbReference type="OrthoDB" id="45365at2759"/>
<dbReference type="GO" id="GO:0034976">
    <property type="term" value="P:response to endoplasmic reticulum stress"/>
    <property type="evidence" value="ECO:0007669"/>
    <property type="project" value="InterPro"/>
</dbReference>
<proteinExistence type="predicted"/>
<organism evidence="4 5">
    <name type="scientific">Adiantum capillus-veneris</name>
    <name type="common">Maidenhair fern</name>
    <dbReference type="NCBI Taxonomy" id="13818"/>
    <lineage>
        <taxon>Eukaryota</taxon>
        <taxon>Viridiplantae</taxon>
        <taxon>Streptophyta</taxon>
        <taxon>Embryophyta</taxon>
        <taxon>Tracheophyta</taxon>
        <taxon>Polypodiopsida</taxon>
        <taxon>Polypodiidae</taxon>
        <taxon>Polypodiales</taxon>
        <taxon>Pteridineae</taxon>
        <taxon>Pteridaceae</taxon>
        <taxon>Vittarioideae</taxon>
        <taxon>Adiantum</taxon>
    </lineage>
</organism>
<keyword evidence="1" id="KW-0175">Coiled coil</keyword>
<dbReference type="InterPro" id="IPR013989">
    <property type="entry name" value="Dev_and_cell_death_domain"/>
</dbReference>
<dbReference type="Pfam" id="PF01344">
    <property type="entry name" value="Kelch_1"/>
    <property type="match status" value="5"/>
</dbReference>
<protein>
    <recommendedName>
        <fullName evidence="3">DCD domain-containing protein</fullName>
    </recommendedName>
</protein>
<reference evidence="4" key="1">
    <citation type="submission" date="2021-01" db="EMBL/GenBank/DDBJ databases">
        <title>Adiantum capillus-veneris genome.</title>
        <authorList>
            <person name="Fang Y."/>
            <person name="Liao Q."/>
        </authorList>
    </citation>
    <scope>NUCLEOTIDE SEQUENCE</scope>
    <source>
        <strain evidence="4">H3</strain>
        <tissue evidence="4">Leaf</tissue>
    </source>
</reference>
<dbReference type="EMBL" id="JABFUD020000002">
    <property type="protein sequence ID" value="KAI5082740.1"/>
    <property type="molecule type" value="Genomic_DNA"/>
</dbReference>
<sequence>MGAGRRTESYTGTHPPTALCPDLEARFLYLSPANLGGVIFGCTHATIDECLQTLLFGLPYRHFAYVRNVKPGMPLFLFNYNDRKLHGVFEAASCGELDINPHAWTSNSSRTQYPAQVRVRIKKSCPPLSESVYKHAISGNYHSETHFSNELDKSQAGLLITLFAKVSSKLSAGIQKRTQTMLPSQTVQQEEEDDNDGWIKPKKTLKSKRNARHEAVQLGHDESLKEISTVPDAVKTGTKLERSAWHMDLKQETDESLEERSKSNVWDEPQDQFEGRFIELEEPDIKYERNAWCTAFQQGQDEFREERYILPENAVKLDTNDERNAWHVAFQQGQDESLERYIFPEKPVKTDTKAERNDWCIFHKQGEDESLKNESERFIVIEDAAKIDTNLPPTGTSIRRENSDLEVQVQKTSTGPNEVEELRKIQGQMASEIEFLKLKINELNNQLNSLQHRGMCTDEWTSNDAWIVKEVLDEQLHTGPGQNIYMLGGNNGNSWLQTADAINPVTYEVTPLATMLFPRSYAAATVLMGQIYIFGGGNGESWFKTAEYYDNEKNEWLMCPSMGIKRGSLAGVTLGDRIYAIGGGDGQLNFSEVECYDFHLGIWMASTSMINKRFGVAAVELEGAIYAMGGYNDRRYLRSVERYDPREALWSSVASLHQKRGSLSATVLDDKIYAIGGYDGANILSSVEVYESRKECWIEMEAGMNCKRSYASAVTVGHNIYVLGGYTGKQYLQTVEQYRVDNGWEIIEPNFIGKRGFHAGVVL</sequence>
<evidence type="ECO:0000256" key="2">
    <source>
        <dbReference type="SAM" id="MobiDB-lite"/>
    </source>
</evidence>
<dbReference type="PANTHER" id="PTHR46034">
    <property type="match status" value="1"/>
</dbReference>
<feature type="domain" description="DCD" evidence="3">
    <location>
        <begin position="33"/>
        <end position="165"/>
    </location>
</feature>
<evidence type="ECO:0000313" key="5">
    <source>
        <dbReference type="Proteomes" id="UP000886520"/>
    </source>
</evidence>
<dbReference type="SUPFAM" id="SSF50965">
    <property type="entry name" value="Galactose oxidase, central domain"/>
    <property type="match status" value="1"/>
</dbReference>
<dbReference type="SMART" id="SM00612">
    <property type="entry name" value="Kelch"/>
    <property type="match status" value="6"/>
</dbReference>
<dbReference type="InterPro" id="IPR015915">
    <property type="entry name" value="Kelch-typ_b-propeller"/>
</dbReference>
<dbReference type="Proteomes" id="UP000886520">
    <property type="component" value="Chromosome 3"/>
</dbReference>
<feature type="coiled-coil region" evidence="1">
    <location>
        <begin position="426"/>
        <end position="453"/>
    </location>
</feature>
<accession>A0A9D4VA67</accession>
<gene>
    <name evidence="4" type="ORF">GOP47_0002483</name>
</gene>
<comment type="caution">
    <text evidence="4">The sequence shown here is derived from an EMBL/GenBank/DDBJ whole genome shotgun (WGS) entry which is preliminary data.</text>
</comment>
<evidence type="ECO:0000256" key="1">
    <source>
        <dbReference type="SAM" id="Coils"/>
    </source>
</evidence>
<keyword evidence="5" id="KW-1185">Reference proteome</keyword>
<dbReference type="PANTHER" id="PTHR46034:SF7">
    <property type="entry name" value="INFLUENZA VIRUS NS1A-BINDING PROTEIN"/>
    <property type="match status" value="1"/>
</dbReference>
<name>A0A9D4VA67_ADICA</name>
<feature type="region of interest" description="Disordered" evidence="2">
    <location>
        <begin position="181"/>
        <end position="206"/>
    </location>
</feature>
<dbReference type="InterPro" id="IPR044832">
    <property type="entry name" value="NRP-like"/>
</dbReference>
<dbReference type="AlphaFoldDB" id="A0A9D4VA67"/>
<evidence type="ECO:0000259" key="3">
    <source>
        <dbReference type="PROSITE" id="PS51222"/>
    </source>
</evidence>